<dbReference type="InterPro" id="IPR021362">
    <property type="entry name" value="DUF2834"/>
</dbReference>
<keyword evidence="1" id="KW-0472">Membrane</keyword>
<accession>A0A0K6IJP1</accession>
<keyword evidence="3" id="KW-1185">Reference proteome</keyword>
<dbReference type="Pfam" id="PF11196">
    <property type="entry name" value="DUF2834"/>
    <property type="match status" value="1"/>
</dbReference>
<gene>
    <name evidence="2" type="ORF">Ga0061065_103168</name>
</gene>
<name>A0A0K6IJP1_9GAMM</name>
<evidence type="ECO:0000313" key="3">
    <source>
        <dbReference type="Proteomes" id="UP000182769"/>
    </source>
</evidence>
<evidence type="ECO:0008006" key="4">
    <source>
        <dbReference type="Google" id="ProtNLM"/>
    </source>
</evidence>
<evidence type="ECO:0000256" key="1">
    <source>
        <dbReference type="SAM" id="Phobius"/>
    </source>
</evidence>
<proteinExistence type="predicted"/>
<dbReference type="RefSeq" id="WP_055462280.1">
    <property type="nucleotide sequence ID" value="NZ_CYHG01000003.1"/>
</dbReference>
<feature type="transmembrane region" description="Helical" evidence="1">
    <location>
        <begin position="77"/>
        <end position="98"/>
    </location>
</feature>
<reference evidence="3" key="1">
    <citation type="submission" date="2015-08" db="EMBL/GenBank/DDBJ databases">
        <authorList>
            <person name="Varghese N."/>
        </authorList>
    </citation>
    <scope>NUCLEOTIDE SEQUENCE [LARGE SCALE GENOMIC DNA]</scope>
    <source>
        <strain evidence="3">JCM 18476</strain>
    </source>
</reference>
<protein>
    <recommendedName>
        <fullName evidence="4">DUF2834 domain-containing protein</fullName>
    </recommendedName>
</protein>
<dbReference type="AlphaFoldDB" id="A0A0K6IJP1"/>
<feature type="transmembrane region" description="Helical" evidence="1">
    <location>
        <begin position="45"/>
        <end position="65"/>
    </location>
</feature>
<keyword evidence="1" id="KW-0812">Transmembrane</keyword>
<dbReference type="EMBL" id="CYHG01000003">
    <property type="protein sequence ID" value="CUB03318.1"/>
    <property type="molecule type" value="Genomic_DNA"/>
</dbReference>
<dbReference type="STRING" id="1137284.GCA_001418205_01167"/>
<keyword evidence="1" id="KW-1133">Transmembrane helix</keyword>
<dbReference type="Proteomes" id="UP000182769">
    <property type="component" value="Unassembled WGS sequence"/>
</dbReference>
<evidence type="ECO:0000313" key="2">
    <source>
        <dbReference type="EMBL" id="CUB03318.1"/>
    </source>
</evidence>
<organism evidence="2 3">
    <name type="scientific">Marinomonas fungiae</name>
    <dbReference type="NCBI Taxonomy" id="1137284"/>
    <lineage>
        <taxon>Bacteria</taxon>
        <taxon>Pseudomonadati</taxon>
        <taxon>Pseudomonadota</taxon>
        <taxon>Gammaproteobacteria</taxon>
        <taxon>Oceanospirillales</taxon>
        <taxon>Oceanospirillaceae</taxon>
        <taxon>Marinomonas</taxon>
    </lineage>
</organism>
<dbReference type="OrthoDB" id="2619901at2"/>
<sequence length="107" mass="11821">MRLTQLYLALCFIGVAAPLSQFIPWVMEHGINIGLLITELFSTRIGAFFGLDVIVSAVVLIVFILHDSKKSAISNAWLAILATLSIGVSLGLPLYLYMRERNNLTNK</sequence>